<sequence length="159" mass="17313">MSSASHTARDQETKVLRTHLNVSINRTDGMLRIYSDPIPPPEHARPTAPSNRLTDPHPDLFSTSPIFPRALHSTAFNTPLQPKLAQSRLAILGIVHTSPSHPPEIPRLADALLSITRVQAREERRELTPDADQEDSGRCASVEAGRTKAVGVVGEGCYG</sequence>
<evidence type="ECO:0000313" key="2">
    <source>
        <dbReference type="EMBL" id="KAJ9666487.1"/>
    </source>
</evidence>
<organism evidence="2 3">
    <name type="scientific">Coniosporium apollinis</name>
    <dbReference type="NCBI Taxonomy" id="61459"/>
    <lineage>
        <taxon>Eukaryota</taxon>
        <taxon>Fungi</taxon>
        <taxon>Dikarya</taxon>
        <taxon>Ascomycota</taxon>
        <taxon>Pezizomycotina</taxon>
        <taxon>Dothideomycetes</taxon>
        <taxon>Dothideomycetes incertae sedis</taxon>
        <taxon>Coniosporium</taxon>
    </lineage>
</organism>
<comment type="caution">
    <text evidence="2">The sequence shown here is derived from an EMBL/GenBank/DDBJ whole genome shotgun (WGS) entry which is preliminary data.</text>
</comment>
<dbReference type="EMBL" id="JAPDRL010000019">
    <property type="protein sequence ID" value="KAJ9666487.1"/>
    <property type="molecule type" value="Genomic_DNA"/>
</dbReference>
<proteinExistence type="predicted"/>
<gene>
    <name evidence="2" type="ORF">H2201_003409</name>
</gene>
<dbReference type="Proteomes" id="UP001172684">
    <property type="component" value="Unassembled WGS sequence"/>
</dbReference>
<protein>
    <submittedName>
        <fullName evidence="2">Uncharacterized protein</fullName>
    </submittedName>
</protein>
<evidence type="ECO:0000313" key="3">
    <source>
        <dbReference type="Proteomes" id="UP001172684"/>
    </source>
</evidence>
<evidence type="ECO:0000256" key="1">
    <source>
        <dbReference type="SAM" id="MobiDB-lite"/>
    </source>
</evidence>
<feature type="region of interest" description="Disordered" evidence="1">
    <location>
        <begin position="37"/>
        <end position="64"/>
    </location>
</feature>
<reference evidence="2" key="1">
    <citation type="submission" date="2022-10" db="EMBL/GenBank/DDBJ databases">
        <title>Culturing micro-colonial fungi from biological soil crusts in the Mojave desert and describing Neophaeococcomyces mojavensis, and introducing the new genera and species Taxawa tesnikishii.</title>
        <authorList>
            <person name="Kurbessoian T."/>
            <person name="Stajich J.E."/>
        </authorList>
    </citation>
    <scope>NUCLEOTIDE SEQUENCE</scope>
    <source>
        <strain evidence="2">TK_1</strain>
    </source>
</reference>
<keyword evidence="3" id="KW-1185">Reference proteome</keyword>
<accession>A0ABQ9P268</accession>
<name>A0ABQ9P268_9PEZI</name>